<reference evidence="3 4" key="1">
    <citation type="submission" date="2019-04" db="EMBL/GenBank/DDBJ databases">
        <title>Annotation for the trematode Fasciola gigantica.</title>
        <authorList>
            <person name="Choi Y.-J."/>
        </authorList>
    </citation>
    <scope>NUCLEOTIDE SEQUENCE [LARGE SCALE GENOMIC DNA]</scope>
    <source>
        <strain evidence="3">Uganda_cow_1</strain>
    </source>
</reference>
<keyword evidence="1" id="KW-0472">Membrane</keyword>
<proteinExistence type="predicted"/>
<evidence type="ECO:0000313" key="3">
    <source>
        <dbReference type="EMBL" id="TPP65431.1"/>
    </source>
</evidence>
<evidence type="ECO:0000256" key="1">
    <source>
        <dbReference type="SAM" id="Phobius"/>
    </source>
</evidence>
<feature type="transmembrane region" description="Helical" evidence="1">
    <location>
        <begin position="30"/>
        <end position="50"/>
    </location>
</feature>
<sequence length="102" mass="11638">MFVCLLVCLLSPSGTYLVSRAERIRVFPPLVFPGLQISIIFIIIITIHLLNRLHPIGMPGPGQQPITHVDPNHVWINFHRQWTLSHPGYSSKEMRNICNNTN</sequence>
<dbReference type="AlphaFoldDB" id="A0A504YZB0"/>
<organism evidence="3 4">
    <name type="scientific">Fasciola gigantica</name>
    <name type="common">Giant liver fluke</name>
    <dbReference type="NCBI Taxonomy" id="46835"/>
    <lineage>
        <taxon>Eukaryota</taxon>
        <taxon>Metazoa</taxon>
        <taxon>Spiralia</taxon>
        <taxon>Lophotrochozoa</taxon>
        <taxon>Platyhelminthes</taxon>
        <taxon>Trematoda</taxon>
        <taxon>Digenea</taxon>
        <taxon>Plagiorchiida</taxon>
        <taxon>Echinostomata</taxon>
        <taxon>Echinostomatoidea</taxon>
        <taxon>Fasciolidae</taxon>
        <taxon>Fasciola</taxon>
    </lineage>
</organism>
<dbReference type="EMBL" id="SUNJ01003182">
    <property type="protein sequence ID" value="TPP65431.1"/>
    <property type="molecule type" value="Genomic_DNA"/>
</dbReference>
<keyword evidence="2" id="KW-0732">Signal</keyword>
<dbReference type="Proteomes" id="UP000316759">
    <property type="component" value="Unassembled WGS sequence"/>
</dbReference>
<accession>A0A504YZB0</accession>
<comment type="caution">
    <text evidence="3">The sequence shown here is derived from an EMBL/GenBank/DDBJ whole genome shotgun (WGS) entry which is preliminary data.</text>
</comment>
<evidence type="ECO:0000313" key="4">
    <source>
        <dbReference type="Proteomes" id="UP000316759"/>
    </source>
</evidence>
<name>A0A504YZB0_FASGI</name>
<protein>
    <submittedName>
        <fullName evidence="3">Uncharacterized protein</fullName>
    </submittedName>
</protein>
<feature type="chain" id="PRO_5021260067" evidence="2">
    <location>
        <begin position="16"/>
        <end position="102"/>
    </location>
</feature>
<keyword evidence="1" id="KW-1133">Transmembrane helix</keyword>
<evidence type="ECO:0000256" key="2">
    <source>
        <dbReference type="SAM" id="SignalP"/>
    </source>
</evidence>
<gene>
    <name evidence="3" type="ORF">FGIG_09887</name>
</gene>
<keyword evidence="4" id="KW-1185">Reference proteome</keyword>
<keyword evidence="1" id="KW-0812">Transmembrane</keyword>
<feature type="signal peptide" evidence="2">
    <location>
        <begin position="1"/>
        <end position="15"/>
    </location>
</feature>